<gene>
    <name evidence="2" type="ORF">HU200_022468</name>
</gene>
<dbReference type="EMBL" id="JACEFO010001671">
    <property type="protein sequence ID" value="KAF8722632.1"/>
    <property type="molecule type" value="Genomic_DNA"/>
</dbReference>
<organism evidence="2 3">
    <name type="scientific">Digitaria exilis</name>
    <dbReference type="NCBI Taxonomy" id="1010633"/>
    <lineage>
        <taxon>Eukaryota</taxon>
        <taxon>Viridiplantae</taxon>
        <taxon>Streptophyta</taxon>
        <taxon>Embryophyta</taxon>
        <taxon>Tracheophyta</taxon>
        <taxon>Spermatophyta</taxon>
        <taxon>Magnoliopsida</taxon>
        <taxon>Liliopsida</taxon>
        <taxon>Poales</taxon>
        <taxon>Poaceae</taxon>
        <taxon>PACMAD clade</taxon>
        <taxon>Panicoideae</taxon>
        <taxon>Panicodae</taxon>
        <taxon>Paniceae</taxon>
        <taxon>Anthephorinae</taxon>
        <taxon>Digitaria</taxon>
    </lineage>
</organism>
<keyword evidence="3" id="KW-1185">Reference proteome</keyword>
<evidence type="ECO:0000313" key="2">
    <source>
        <dbReference type="EMBL" id="KAF8722632.1"/>
    </source>
</evidence>
<evidence type="ECO:0000256" key="1">
    <source>
        <dbReference type="SAM" id="MobiDB-lite"/>
    </source>
</evidence>
<dbReference type="Proteomes" id="UP000636709">
    <property type="component" value="Unassembled WGS sequence"/>
</dbReference>
<sequence length="114" mass="11651">MATQRRGASGRPSGTDGSDFSYRMGRRLPGTRGSPRADPARAPHPRADTAPGCRGCASAAVFVQGEGAEQVAVLSVAAGLLAVVVGELGDIPVLTSIAAISYVLVFSTPKKELD</sequence>
<feature type="region of interest" description="Disordered" evidence="1">
    <location>
        <begin position="1"/>
        <end position="52"/>
    </location>
</feature>
<protein>
    <submittedName>
        <fullName evidence="2">Uncharacterized protein</fullName>
    </submittedName>
</protein>
<name>A0A835C4R1_9POAL</name>
<feature type="compositionally biased region" description="Basic and acidic residues" evidence="1">
    <location>
        <begin position="38"/>
        <end position="47"/>
    </location>
</feature>
<reference evidence="2" key="1">
    <citation type="submission" date="2020-07" db="EMBL/GenBank/DDBJ databases">
        <title>Genome sequence and genetic diversity analysis of an under-domesticated orphan crop, white fonio (Digitaria exilis).</title>
        <authorList>
            <person name="Bennetzen J.L."/>
            <person name="Chen S."/>
            <person name="Ma X."/>
            <person name="Wang X."/>
            <person name="Yssel A.E.J."/>
            <person name="Chaluvadi S.R."/>
            <person name="Johnson M."/>
            <person name="Gangashetty P."/>
            <person name="Hamidou F."/>
            <person name="Sanogo M.D."/>
            <person name="Zwaenepoel A."/>
            <person name="Wallace J."/>
            <person name="Van De Peer Y."/>
            <person name="Van Deynze A."/>
        </authorList>
    </citation>
    <scope>NUCLEOTIDE SEQUENCE</scope>
    <source>
        <tissue evidence="2">Leaves</tissue>
    </source>
</reference>
<proteinExistence type="predicted"/>
<comment type="caution">
    <text evidence="2">The sequence shown here is derived from an EMBL/GenBank/DDBJ whole genome shotgun (WGS) entry which is preliminary data.</text>
</comment>
<accession>A0A835C4R1</accession>
<dbReference type="AlphaFoldDB" id="A0A835C4R1"/>
<evidence type="ECO:0000313" key="3">
    <source>
        <dbReference type="Proteomes" id="UP000636709"/>
    </source>
</evidence>